<dbReference type="RefSeq" id="WP_168006433.1">
    <property type="nucleotide sequence ID" value="NZ_JAATHJ010000010.1"/>
</dbReference>
<feature type="transmembrane region" description="Helical" evidence="1">
    <location>
        <begin position="156"/>
        <end position="188"/>
    </location>
</feature>
<feature type="transmembrane region" description="Helical" evidence="1">
    <location>
        <begin position="200"/>
        <end position="222"/>
    </location>
</feature>
<feature type="transmembrane region" description="Helical" evidence="1">
    <location>
        <begin position="29"/>
        <end position="55"/>
    </location>
</feature>
<keyword evidence="1" id="KW-0812">Transmembrane</keyword>
<evidence type="ECO:0000313" key="3">
    <source>
        <dbReference type="Proteomes" id="UP000752012"/>
    </source>
</evidence>
<comment type="caution">
    <text evidence="2">The sequence shown here is derived from an EMBL/GenBank/DDBJ whole genome shotgun (WGS) entry which is preliminary data.</text>
</comment>
<dbReference type="Pfam" id="PF06691">
    <property type="entry name" value="DUF1189"/>
    <property type="match status" value="1"/>
</dbReference>
<name>A0A969PQH0_9BACI</name>
<feature type="transmembrane region" description="Helical" evidence="1">
    <location>
        <begin position="228"/>
        <end position="247"/>
    </location>
</feature>
<proteinExistence type="predicted"/>
<keyword evidence="3" id="KW-1185">Reference proteome</keyword>
<keyword evidence="1" id="KW-1133">Transmembrane helix</keyword>
<dbReference type="InterPro" id="IPR009574">
    <property type="entry name" value="DUF1189"/>
</dbReference>
<keyword evidence="1" id="KW-0472">Membrane</keyword>
<organism evidence="2 3">
    <name type="scientific">Alkalicoccus luteus</name>
    <dbReference type="NCBI Taxonomy" id="1237094"/>
    <lineage>
        <taxon>Bacteria</taxon>
        <taxon>Bacillati</taxon>
        <taxon>Bacillota</taxon>
        <taxon>Bacilli</taxon>
        <taxon>Bacillales</taxon>
        <taxon>Bacillaceae</taxon>
        <taxon>Alkalicoccus</taxon>
    </lineage>
</organism>
<protein>
    <submittedName>
        <fullName evidence="2">DUF1189 domain-containing protein</fullName>
    </submittedName>
</protein>
<dbReference type="EMBL" id="JAATHJ010000010">
    <property type="protein sequence ID" value="NJP37680.1"/>
    <property type="molecule type" value="Genomic_DNA"/>
</dbReference>
<evidence type="ECO:0000313" key="2">
    <source>
        <dbReference type="EMBL" id="NJP37680.1"/>
    </source>
</evidence>
<evidence type="ECO:0000256" key="1">
    <source>
        <dbReference type="SAM" id="Phobius"/>
    </source>
</evidence>
<gene>
    <name evidence="2" type="ORF">HCN83_08800</name>
</gene>
<dbReference type="Proteomes" id="UP000752012">
    <property type="component" value="Unassembled WGS sequence"/>
</dbReference>
<accession>A0A969PQH0</accession>
<reference evidence="2 3" key="1">
    <citation type="submission" date="2020-03" db="EMBL/GenBank/DDBJ databases">
        <title>Assessment of the enzymatic potential of alkaline-tolerant lipase obtained from Bacillus luteus H11 (technogenic soil) for the bioremediation of saline soils contaminated with petroleum substances.</title>
        <authorList>
            <person name="Kalwasinska A."/>
        </authorList>
    </citation>
    <scope>NUCLEOTIDE SEQUENCE [LARGE SCALE GENOMIC DNA]</scope>
    <source>
        <strain evidence="2 3">H11</strain>
    </source>
</reference>
<dbReference type="AlphaFoldDB" id="A0A969PQH0"/>
<sequence>MNIFQQLIKSTYSPETIAKFRMAKIGRTILYVFLLMLIASLPAFIGLSITISSLFQAGNDYLDEIPDFDIENGVLQSDLDEPYINDENDMTLVFDSTGELGAEDADDYGNVVALLERELIFSAGGQADRFTYQEIGLDLSKQEIEGFFTTLDDVSLLIISVVLAGFYLFNTALKFIGIFALSAIALLLKRNRADQLRYRHCWVLAAYTVTLPTLLFAVLELAGFPLPFPVSFIVYWTIAIVMLHAVLKHVPAPKKAPE</sequence>